<dbReference type="AlphaFoldDB" id="A0A5B7FWN4"/>
<sequence>MAVTEGLHYANSSVSIVIAEERLHQRYTVTASQRHNVTVSKRIPASRKSLLQETPARHALPTRHPDAATCQGGGCCFPTTGAAKAGKNSSLAERSASHPVTPLDACCLIPSPLTPHPATRHPLHTASAKPHA</sequence>
<proteinExistence type="predicted"/>
<accession>A0A5B7FWN4</accession>
<evidence type="ECO:0000313" key="2">
    <source>
        <dbReference type="Proteomes" id="UP000324222"/>
    </source>
</evidence>
<reference evidence="1 2" key="1">
    <citation type="submission" date="2019-05" db="EMBL/GenBank/DDBJ databases">
        <title>Another draft genome of Portunus trituberculatus and its Hox gene families provides insights of decapod evolution.</title>
        <authorList>
            <person name="Jeong J.-H."/>
            <person name="Song I."/>
            <person name="Kim S."/>
            <person name="Choi T."/>
            <person name="Kim D."/>
            <person name="Ryu S."/>
            <person name="Kim W."/>
        </authorList>
    </citation>
    <scope>NUCLEOTIDE SEQUENCE [LARGE SCALE GENOMIC DNA]</scope>
    <source>
        <tissue evidence="1">Muscle</tissue>
    </source>
</reference>
<dbReference type="EMBL" id="VSRR010008855">
    <property type="protein sequence ID" value="MPC49403.1"/>
    <property type="molecule type" value="Genomic_DNA"/>
</dbReference>
<evidence type="ECO:0000313" key="1">
    <source>
        <dbReference type="EMBL" id="MPC49403.1"/>
    </source>
</evidence>
<organism evidence="1 2">
    <name type="scientific">Portunus trituberculatus</name>
    <name type="common">Swimming crab</name>
    <name type="synonym">Neptunus trituberculatus</name>
    <dbReference type="NCBI Taxonomy" id="210409"/>
    <lineage>
        <taxon>Eukaryota</taxon>
        <taxon>Metazoa</taxon>
        <taxon>Ecdysozoa</taxon>
        <taxon>Arthropoda</taxon>
        <taxon>Crustacea</taxon>
        <taxon>Multicrustacea</taxon>
        <taxon>Malacostraca</taxon>
        <taxon>Eumalacostraca</taxon>
        <taxon>Eucarida</taxon>
        <taxon>Decapoda</taxon>
        <taxon>Pleocyemata</taxon>
        <taxon>Brachyura</taxon>
        <taxon>Eubrachyura</taxon>
        <taxon>Portunoidea</taxon>
        <taxon>Portunidae</taxon>
        <taxon>Portuninae</taxon>
        <taxon>Portunus</taxon>
    </lineage>
</organism>
<dbReference type="Proteomes" id="UP000324222">
    <property type="component" value="Unassembled WGS sequence"/>
</dbReference>
<gene>
    <name evidence="1" type="ORF">E2C01_043202</name>
</gene>
<keyword evidence="2" id="KW-1185">Reference proteome</keyword>
<protein>
    <submittedName>
        <fullName evidence="1">Uncharacterized protein</fullName>
    </submittedName>
</protein>
<name>A0A5B7FWN4_PORTR</name>
<comment type="caution">
    <text evidence="1">The sequence shown here is derived from an EMBL/GenBank/DDBJ whole genome shotgun (WGS) entry which is preliminary data.</text>
</comment>